<accession>G3SL26</accession>
<protein>
    <submittedName>
        <fullName evidence="14">ATP binding cassette subfamily A member 6</fullName>
    </submittedName>
</protein>
<feature type="transmembrane region" description="Helical" evidence="12">
    <location>
        <begin position="1156"/>
        <end position="1176"/>
    </location>
</feature>
<keyword evidence="3" id="KW-0813">Transport</keyword>
<feature type="transmembrane region" description="Helical" evidence="12">
    <location>
        <begin position="328"/>
        <end position="348"/>
    </location>
</feature>
<feature type="transmembrane region" description="Helical" evidence="12">
    <location>
        <begin position="299"/>
        <end position="322"/>
    </location>
</feature>
<feature type="transmembrane region" description="Helical" evidence="12">
    <location>
        <begin position="1130"/>
        <end position="1150"/>
    </location>
</feature>
<dbReference type="Ensembl" id="ENSLAFT00000000081.3">
    <property type="protein sequence ID" value="ENSLAFP00000000069.3"/>
    <property type="gene ID" value="ENSLAFG00000000080.3"/>
</dbReference>
<dbReference type="OrthoDB" id="8061355at2759"/>
<dbReference type="FunCoup" id="G3SL26">
    <property type="interactions" value="9"/>
</dbReference>
<proteinExistence type="inferred from homology"/>
<dbReference type="OMA" id="ITSQIVF"/>
<dbReference type="InParanoid" id="G3SL26"/>
<dbReference type="eggNOG" id="KOG0059">
    <property type="taxonomic scope" value="Eukaryota"/>
</dbReference>
<evidence type="ECO:0000256" key="5">
    <source>
        <dbReference type="ARBA" id="ARBA00022737"/>
    </source>
</evidence>
<dbReference type="RefSeq" id="XP_064126898.1">
    <property type="nucleotide sequence ID" value="XM_064270828.1"/>
</dbReference>
<evidence type="ECO:0000259" key="13">
    <source>
        <dbReference type="PROSITE" id="PS50893"/>
    </source>
</evidence>
<dbReference type="HOGENOM" id="CLU_000604_19_1_1"/>
<keyword evidence="8" id="KW-1278">Translocase</keyword>
<feature type="transmembrane region" description="Helical" evidence="12">
    <location>
        <begin position="224"/>
        <end position="243"/>
    </location>
</feature>
<feature type="transmembrane region" description="Helical" evidence="12">
    <location>
        <begin position="1197"/>
        <end position="1216"/>
    </location>
</feature>
<dbReference type="FunFam" id="3.40.50.300:FF:000436">
    <property type="entry name" value="ATP binding cassette subfamily A member 9"/>
    <property type="match status" value="1"/>
</dbReference>
<dbReference type="InterPro" id="IPR056264">
    <property type="entry name" value="R2_ABCA1-4-like"/>
</dbReference>
<dbReference type="PANTHER" id="PTHR19229">
    <property type="entry name" value="ATP-BINDING CASSETTE TRANSPORTER SUBFAMILY A ABCA"/>
    <property type="match status" value="1"/>
</dbReference>
<dbReference type="PROSITE" id="PS50893">
    <property type="entry name" value="ABC_TRANSPORTER_2"/>
    <property type="match status" value="2"/>
</dbReference>
<dbReference type="RefSeq" id="XP_023412718.1">
    <property type="nucleotide sequence ID" value="XM_023556950.2"/>
</dbReference>
<keyword evidence="10 12" id="KW-0472">Membrane</keyword>
<keyword evidence="6" id="KW-0547">Nucleotide-binding</keyword>
<dbReference type="Proteomes" id="UP000007646">
    <property type="component" value="Unassembled WGS sequence"/>
</dbReference>
<dbReference type="Pfam" id="PF23321">
    <property type="entry name" value="R1_ABCA1"/>
    <property type="match status" value="1"/>
</dbReference>
<dbReference type="InterPro" id="IPR026082">
    <property type="entry name" value="ABCA"/>
</dbReference>
<evidence type="ECO:0000256" key="9">
    <source>
        <dbReference type="ARBA" id="ARBA00022989"/>
    </source>
</evidence>
<evidence type="ECO:0000256" key="7">
    <source>
        <dbReference type="ARBA" id="ARBA00022840"/>
    </source>
</evidence>
<feature type="transmembrane region" description="Helical" evidence="12">
    <location>
        <begin position="263"/>
        <end position="287"/>
    </location>
</feature>
<reference evidence="14" key="3">
    <citation type="submission" date="2025-09" db="UniProtKB">
        <authorList>
            <consortium name="Ensembl"/>
        </authorList>
    </citation>
    <scope>IDENTIFICATION</scope>
    <source>
        <strain evidence="14">Isolate ISIS603380</strain>
    </source>
</reference>
<dbReference type="RefSeq" id="XP_064126896.1">
    <property type="nucleotide sequence ID" value="XM_064270826.1"/>
</dbReference>
<keyword evidence="4 12" id="KW-0812">Transmembrane</keyword>
<dbReference type="GO" id="GO:0005319">
    <property type="term" value="F:lipid transporter activity"/>
    <property type="evidence" value="ECO:0007669"/>
    <property type="project" value="TreeGrafter"/>
</dbReference>
<comment type="subcellular location">
    <subcellularLocation>
        <location evidence="1">Membrane</location>
        <topology evidence="1">Multi-pass membrane protein</topology>
    </subcellularLocation>
</comment>
<evidence type="ECO:0000313" key="15">
    <source>
        <dbReference type="Proteomes" id="UP000007646"/>
    </source>
</evidence>
<reference evidence="14" key="2">
    <citation type="submission" date="2025-08" db="UniProtKB">
        <authorList>
            <consortium name="Ensembl"/>
        </authorList>
    </citation>
    <scope>IDENTIFICATION</scope>
    <source>
        <strain evidence="14">Isolate ISIS603380</strain>
    </source>
</reference>
<dbReference type="InterPro" id="IPR027417">
    <property type="entry name" value="P-loop_NTPase"/>
</dbReference>
<evidence type="ECO:0000256" key="8">
    <source>
        <dbReference type="ARBA" id="ARBA00022967"/>
    </source>
</evidence>
<dbReference type="RefSeq" id="XP_064126897.1">
    <property type="nucleotide sequence ID" value="XM_064270827.1"/>
</dbReference>
<feature type="domain" description="ABC transporter" evidence="13">
    <location>
        <begin position="1284"/>
        <end position="1523"/>
    </location>
</feature>
<feature type="transmembrane region" description="Helical" evidence="12">
    <location>
        <begin position="31"/>
        <end position="50"/>
    </location>
</feature>
<reference evidence="14 15" key="1">
    <citation type="submission" date="2009-06" db="EMBL/GenBank/DDBJ databases">
        <title>The Genome Sequence of Loxodonta africana (African elephant).</title>
        <authorList>
            <person name="Di Palma F."/>
            <person name="Heiman D."/>
            <person name="Young S."/>
            <person name="Johnson J."/>
            <person name="Lander E.S."/>
            <person name="Lindblad-Toh K."/>
        </authorList>
    </citation>
    <scope>NUCLEOTIDE SEQUENCE [LARGE SCALE GENOMIC DNA]</scope>
    <source>
        <strain evidence="14 15">Isolate ISIS603380</strain>
    </source>
</reference>
<evidence type="ECO:0000256" key="1">
    <source>
        <dbReference type="ARBA" id="ARBA00004141"/>
    </source>
</evidence>
<dbReference type="GeneID" id="100662510"/>
<feature type="domain" description="ABC transporter" evidence="13">
    <location>
        <begin position="479"/>
        <end position="715"/>
    </location>
</feature>
<dbReference type="Pfam" id="PF12698">
    <property type="entry name" value="ABC2_membrane_3"/>
    <property type="match status" value="2"/>
</dbReference>
<evidence type="ECO:0000256" key="12">
    <source>
        <dbReference type="SAM" id="Phobius"/>
    </source>
</evidence>
<dbReference type="CDD" id="cd03263">
    <property type="entry name" value="ABC_subfamily_A"/>
    <property type="match status" value="2"/>
</dbReference>
<feature type="transmembrane region" description="Helical" evidence="12">
    <location>
        <begin position="355"/>
        <end position="375"/>
    </location>
</feature>
<dbReference type="InterPro" id="IPR013525">
    <property type="entry name" value="ABC2_TM"/>
</dbReference>
<dbReference type="Gene3D" id="3.40.50.300">
    <property type="entry name" value="P-loop containing nucleotide triphosphate hydrolases"/>
    <property type="match status" value="2"/>
</dbReference>
<evidence type="ECO:0000256" key="2">
    <source>
        <dbReference type="ARBA" id="ARBA00008869"/>
    </source>
</evidence>
<dbReference type="STRING" id="9785.ENSLAFP00000000069"/>
<dbReference type="GO" id="GO:0005886">
    <property type="term" value="C:plasma membrane"/>
    <property type="evidence" value="ECO:0007669"/>
    <property type="project" value="Ensembl"/>
</dbReference>
<keyword evidence="9 12" id="KW-1133">Transmembrane helix</keyword>
<dbReference type="GeneTree" id="ENSGT00940000162244"/>
<dbReference type="InterPro" id="IPR003439">
    <property type="entry name" value="ABC_transporter-like_ATP-bd"/>
</dbReference>
<evidence type="ECO:0000256" key="3">
    <source>
        <dbReference type="ARBA" id="ARBA00022448"/>
    </source>
</evidence>
<sequence length="1627" mass="184757">MYKKKKSVYQQTQALLCKNFLKKWRMKRQSLLEWGLPIILGLYMGLFSYFKESNHIPETPSQDLGRADKFNSSYIMIVYTPVSNVTQQIMNKTASALFLKGKGVIGTPDKKSMDKIILENFPYAVGIIFNDTFSYKLMFFQGYAIPYKKEDDFSARCWNGYYGTFCSQSLYWERGFVTLQTAIDAAIIEITTNHSVMEELMSVTGINMKILPFLSKYIFQNDMFIFYCLIYFSPFIYFASLDVTKERKKLKDLMKIMGLQDSAFWLSWGLIYAGFIFFISILITIVITSTQIIVRIGFMVIFTLFFLYGLSLIGLVFLMSVLLKKTSLTSLAVFLLKLFWGCVGFTVLHKQLPSSLEWIMSIWSPFAFTAGLARITHLDYKLNDASFTDLSGDSYIMIGTFSMLAFDGLFYLVLALYFDRILPFGNELCYSPLFFLNSSPCLQHQRTDYEVVEKEMDSENSADDCFEPIAPEFQGKEAIRIRNIKKEYKGKSGKVEALKAGLFFDVYEGQITAILGHSRAGKSSLLNILNGLSIPTEGLVTIYNRKLSEKQDLEEIRKITGVCPQFNIQVGVLTVKENLRLFAKIKGIQPQEVEQEVQRILLELDMQSIQDNLAKNISEGQKRKLTFGIAILGDPQVLLLDEPTAGLDPFSRHRVWNLLKERKTNHVILLSTNFTDEADILADRKAIMANGRLKCAGSSLFLKRKWGLGYHLSLFRNEACDPEKVTFFINHHIPDATLKTESKEKLVYTLPLERTSVFPDLFSDLDKCSGEGVMTYDIYMSTLSEVLAKLEGKSTIKQDFEQAEVKRDPGSLDDLEAACSSLPETPKAVSDMALWRQQVCAIARLRFLKLKHGKKELLTLLFVFGIAALPLIVEMILYAILNQNGDLEFKPDLYFLSPGQLPQEPHTSLLVINNTESNIEDFIHALKDQNIVLEVDDFENRNGTDDHSYNGAIIVSGKQKDYRFSVVCNTKRLHCFPVLLNIVSNGLLGMFNLTKYIRIERDMLFSHYIPIWTELPEGSLFLVLVVCSISPYIAMSSISDYKSKAQSQLWISGLYPSAYWCGQALVDINLYIFILLAMYLVFYLTYLVNFHLTSRIVFGVVVTTLGYAASLVFLTYVISFIFHKRRKNTILWSLCFYVITVLTFDGIILYQFSYTILIVIMFLVPSLTISGFFMFATARINEQYRISEGEDHDLSEVDLLVSLIPYFQVMIFLLVLRCLEMKCGKKTMQKDPVFRISPQSRDARPNPEEPVDEDEDVQAERIRTATALTTSNIDEKPVIIASCLHKEYAGKKKCCFSKRKKKIATRNISFCVKKGEILGLLGPSGAGKSSSIRMISGISKPTAGEVELKGSNSVWGHQEDNVVKFLGYCPQENPLWPNLTVREHLEVYAAVKGLRKADAAATITRLVDAFKLQELLKVPVQKLTPGTSRMLCFVLSIMGNPPVLLLDEPSTGLDPTLQQQMWQAIQAAIKNSEKGAVLVTHYLAEAEALCDRVAIMVSGRLRCIGHIEHLKSKFGKDYILELKLKEPSEVTVVHAEILKLFPQAARQERYSSFVAYKLPAADVHPLSQAFHRLEAVKRNFNLKEYSLSQCTLEQVFLELSKEQELGDFDEEVDTTMTWKLLSHSDDP</sequence>
<feature type="transmembrane region" description="Helical" evidence="12">
    <location>
        <begin position="857"/>
        <end position="881"/>
    </location>
</feature>
<dbReference type="FunFam" id="3.40.50.300:FF:000335">
    <property type="entry name" value="ATP binding cassette subfamily A member 5"/>
    <property type="match status" value="1"/>
</dbReference>
<dbReference type="GO" id="GO:0016887">
    <property type="term" value="F:ATP hydrolysis activity"/>
    <property type="evidence" value="ECO:0007669"/>
    <property type="project" value="InterPro"/>
</dbReference>
<dbReference type="GO" id="GO:0005524">
    <property type="term" value="F:ATP binding"/>
    <property type="evidence" value="ECO:0007669"/>
    <property type="project" value="UniProtKB-KW"/>
</dbReference>
<name>G3SL26_LOXAF</name>
<dbReference type="CTD" id="23460"/>
<feature type="transmembrane region" description="Helical" evidence="12">
    <location>
        <begin position="1096"/>
        <end position="1118"/>
    </location>
</feature>
<organism evidence="14 15">
    <name type="scientific">Loxodonta africana</name>
    <name type="common">African elephant</name>
    <dbReference type="NCBI Taxonomy" id="9785"/>
    <lineage>
        <taxon>Eukaryota</taxon>
        <taxon>Metazoa</taxon>
        <taxon>Chordata</taxon>
        <taxon>Craniata</taxon>
        <taxon>Vertebrata</taxon>
        <taxon>Euteleostomi</taxon>
        <taxon>Mammalia</taxon>
        <taxon>Eutheria</taxon>
        <taxon>Afrotheria</taxon>
        <taxon>Proboscidea</taxon>
        <taxon>Elephantidae</taxon>
        <taxon>Loxodonta</taxon>
    </lineage>
</organism>
<feature type="transmembrane region" description="Helical" evidence="12">
    <location>
        <begin position="1059"/>
        <end position="1084"/>
    </location>
</feature>
<dbReference type="SUPFAM" id="SSF52540">
    <property type="entry name" value="P-loop containing nucleoside triphosphate hydrolases"/>
    <property type="match status" value="2"/>
</dbReference>
<gene>
    <name evidence="14" type="primary">ABCA6</name>
</gene>
<dbReference type="PANTHER" id="PTHR19229:SF13">
    <property type="entry name" value="ATP-BINDING CASSETTE SUB-FAMILY A MEMBER 6"/>
    <property type="match status" value="1"/>
</dbReference>
<evidence type="ECO:0000256" key="10">
    <source>
        <dbReference type="ARBA" id="ARBA00023136"/>
    </source>
</evidence>
<feature type="transmembrane region" description="Helical" evidence="12">
    <location>
        <begin position="395"/>
        <end position="418"/>
    </location>
</feature>
<feature type="region of interest" description="Disordered" evidence="11">
    <location>
        <begin position="1236"/>
        <end position="1256"/>
    </location>
</feature>
<dbReference type="InterPro" id="IPR003593">
    <property type="entry name" value="AAA+_ATPase"/>
</dbReference>
<evidence type="ECO:0000256" key="11">
    <source>
        <dbReference type="SAM" id="MobiDB-lite"/>
    </source>
</evidence>
<keyword evidence="15" id="KW-1185">Reference proteome</keyword>
<keyword evidence="5" id="KW-0677">Repeat</keyword>
<evidence type="ECO:0000313" key="14">
    <source>
        <dbReference type="Ensembl" id="ENSLAFP00000000069.3"/>
    </source>
</evidence>
<dbReference type="GO" id="GO:0140359">
    <property type="term" value="F:ABC-type transporter activity"/>
    <property type="evidence" value="ECO:0007669"/>
    <property type="project" value="InterPro"/>
</dbReference>
<feature type="transmembrane region" description="Helical" evidence="12">
    <location>
        <begin position="1020"/>
        <end position="1038"/>
    </location>
</feature>
<dbReference type="GO" id="GO:0005654">
    <property type="term" value="C:nucleoplasm"/>
    <property type="evidence" value="ECO:0007669"/>
    <property type="project" value="Ensembl"/>
</dbReference>
<keyword evidence="7" id="KW-0067">ATP-binding</keyword>
<dbReference type="Pfam" id="PF00005">
    <property type="entry name" value="ABC_tran"/>
    <property type="match status" value="2"/>
</dbReference>
<dbReference type="SMART" id="SM00382">
    <property type="entry name" value="AAA"/>
    <property type="match status" value="2"/>
</dbReference>
<evidence type="ECO:0000256" key="4">
    <source>
        <dbReference type="ARBA" id="ARBA00022692"/>
    </source>
</evidence>
<comment type="similarity">
    <text evidence="2">Belongs to the ABC transporter superfamily. ABCA family.</text>
</comment>
<dbReference type="GO" id="GO:0000139">
    <property type="term" value="C:Golgi membrane"/>
    <property type="evidence" value="ECO:0007669"/>
    <property type="project" value="Ensembl"/>
</dbReference>
<evidence type="ECO:0000256" key="6">
    <source>
        <dbReference type="ARBA" id="ARBA00022741"/>
    </source>
</evidence>